<name>A0A816RRZ8_9BILA</name>
<feature type="coiled-coil region" evidence="6">
    <location>
        <begin position="323"/>
        <end position="357"/>
    </location>
</feature>
<reference evidence="10" key="1">
    <citation type="submission" date="2021-02" db="EMBL/GenBank/DDBJ databases">
        <authorList>
            <person name="Nowell W R."/>
        </authorList>
    </citation>
    <scope>NUCLEOTIDE SEQUENCE</scope>
</reference>
<feature type="region of interest" description="Disordered" evidence="7">
    <location>
        <begin position="410"/>
        <end position="443"/>
    </location>
</feature>
<proteinExistence type="predicted"/>
<dbReference type="SUPFAM" id="SSF57959">
    <property type="entry name" value="Leucine zipper domain"/>
    <property type="match status" value="1"/>
</dbReference>
<comment type="caution">
    <text evidence="10">The sequence shown here is derived from an EMBL/GenBank/DDBJ whole genome shotgun (WGS) entry which is preliminary data.</text>
</comment>
<keyword evidence="3" id="KW-0238">DNA-binding</keyword>
<dbReference type="EMBL" id="CAJNRF010002808">
    <property type="protein sequence ID" value="CAF2042931.1"/>
    <property type="molecule type" value="Genomic_DNA"/>
</dbReference>
<keyword evidence="2" id="KW-0805">Transcription regulation</keyword>
<dbReference type="PROSITE" id="PS50217">
    <property type="entry name" value="BZIP"/>
    <property type="match status" value="1"/>
</dbReference>
<evidence type="ECO:0000256" key="3">
    <source>
        <dbReference type="ARBA" id="ARBA00023125"/>
    </source>
</evidence>
<dbReference type="Gene3D" id="1.20.5.170">
    <property type="match status" value="1"/>
</dbReference>
<dbReference type="Proteomes" id="UP000663842">
    <property type="component" value="Unassembled WGS sequence"/>
</dbReference>
<evidence type="ECO:0000313" key="13">
    <source>
        <dbReference type="Proteomes" id="UP000663866"/>
    </source>
</evidence>
<dbReference type="Proteomes" id="UP000663856">
    <property type="component" value="Unassembled WGS sequence"/>
</dbReference>
<organism evidence="10 14">
    <name type="scientific">Rotaria magnacalcarata</name>
    <dbReference type="NCBI Taxonomy" id="392030"/>
    <lineage>
        <taxon>Eukaryota</taxon>
        <taxon>Metazoa</taxon>
        <taxon>Spiralia</taxon>
        <taxon>Gnathifera</taxon>
        <taxon>Rotifera</taxon>
        <taxon>Eurotatoria</taxon>
        <taxon>Bdelloidea</taxon>
        <taxon>Philodinida</taxon>
        <taxon>Philodinidae</taxon>
        <taxon>Rotaria</taxon>
    </lineage>
</organism>
<feature type="compositionally biased region" description="Low complexity" evidence="7">
    <location>
        <begin position="412"/>
        <end position="436"/>
    </location>
</feature>
<accession>A0A816RRZ8</accession>
<dbReference type="EMBL" id="CAJOBF010001239">
    <property type="protein sequence ID" value="CAF3929229.1"/>
    <property type="molecule type" value="Genomic_DNA"/>
</dbReference>
<dbReference type="InterPro" id="IPR004827">
    <property type="entry name" value="bZIP"/>
</dbReference>
<keyword evidence="4" id="KW-0804">Transcription</keyword>
<evidence type="ECO:0000256" key="1">
    <source>
        <dbReference type="ARBA" id="ARBA00004123"/>
    </source>
</evidence>
<feature type="domain" description="BZIP" evidence="8">
    <location>
        <begin position="305"/>
        <end position="368"/>
    </location>
</feature>
<dbReference type="GO" id="GO:0005634">
    <property type="term" value="C:nucleus"/>
    <property type="evidence" value="ECO:0007669"/>
    <property type="project" value="UniProtKB-SubCell"/>
</dbReference>
<dbReference type="SMART" id="SM00338">
    <property type="entry name" value="BRLZ"/>
    <property type="match status" value="1"/>
</dbReference>
<dbReference type="EMBL" id="CAJNRG010005296">
    <property type="protein sequence ID" value="CAF2074631.1"/>
    <property type="molecule type" value="Genomic_DNA"/>
</dbReference>
<dbReference type="Proteomes" id="UP000663866">
    <property type="component" value="Unassembled WGS sequence"/>
</dbReference>
<protein>
    <recommendedName>
        <fullName evidence="8">BZIP domain-containing protein</fullName>
    </recommendedName>
</protein>
<feature type="region of interest" description="Disordered" evidence="7">
    <location>
        <begin position="485"/>
        <end position="509"/>
    </location>
</feature>
<evidence type="ECO:0000313" key="14">
    <source>
        <dbReference type="Proteomes" id="UP000663887"/>
    </source>
</evidence>
<evidence type="ECO:0000313" key="10">
    <source>
        <dbReference type="EMBL" id="CAF2074631.1"/>
    </source>
</evidence>
<dbReference type="PROSITE" id="PS00036">
    <property type="entry name" value="BZIP_BASIC"/>
    <property type="match status" value="1"/>
</dbReference>
<evidence type="ECO:0000256" key="5">
    <source>
        <dbReference type="ARBA" id="ARBA00023242"/>
    </source>
</evidence>
<dbReference type="AlphaFoldDB" id="A0A816RRZ8"/>
<feature type="region of interest" description="Disordered" evidence="7">
    <location>
        <begin position="182"/>
        <end position="259"/>
    </location>
</feature>
<keyword evidence="13" id="KW-1185">Reference proteome</keyword>
<evidence type="ECO:0000256" key="4">
    <source>
        <dbReference type="ARBA" id="ARBA00023163"/>
    </source>
</evidence>
<gene>
    <name evidence="12" type="ORF">OVN521_LOCUS26205</name>
    <name evidence="11" type="ORF">UXM345_LOCUS12089</name>
    <name evidence="9" type="ORF">WKI299_LOCUS8650</name>
    <name evidence="10" type="ORF">XDN619_LOCUS13315</name>
</gene>
<feature type="compositionally biased region" description="Polar residues" evidence="7">
    <location>
        <begin position="231"/>
        <end position="244"/>
    </location>
</feature>
<dbReference type="EMBL" id="CAJOBG010006790">
    <property type="protein sequence ID" value="CAF4197563.1"/>
    <property type="molecule type" value="Genomic_DNA"/>
</dbReference>
<sequence>MMMDSIVDPFLNLYNDGQIPSIPDSLLFSNDDNLGGIDLDLPLPSPIKFEDTISNMTDNPEFENELKNFLANFPSPDSSSSTNDNSAIDILDDFPFSPLQNDTSIEKFQPTLLPPPLPPPRQLPVIINTTKITNQHLPKVVQLTKGNVVYIQAPNNSNKSQTNFIQLTNCLPTILINTLPTPTVNEETNASVNTPSTSIDDLPMDDMEYNDLDHLPMTPSTSSESPDERTTGSPDITHDNNYSKNRLHRHQGFNSNKSSSTMLTNLEKLPTSGPLILTDEELKLIKQEGYQIPTKLPLNKTEEKVLKKIRRKIKNKISAQESRRKKKEYVDTLERQIAKYMDENGALKERVSTMEKNQRSLMQELQSLRTMVGKGTPTTGKVLMVLCLFFAVLFGIWSPINNKQSVDDFMRSSNDGSSSQQKSLSSSSSSNGDSSSNMRSTTTAKSLLEQQDLIKQEPTYSNYIPNNYKSRVLLSFDEHDNHYHGPYLPANNKHKLSSQPKPAAPGYSYSSSVEKYMNKRFKLAQDEEQEEKKDYSTQRLSSGCLKRPLAAECSPSIILSSDVAYKTIRPNHTSHYRINEKFVVIENSNEKLDHDSSIMESKPLKIIRVERTTPAIGNDTLKLSHRTVNE</sequence>
<evidence type="ECO:0000313" key="12">
    <source>
        <dbReference type="EMBL" id="CAF4197563.1"/>
    </source>
</evidence>
<evidence type="ECO:0000256" key="6">
    <source>
        <dbReference type="SAM" id="Coils"/>
    </source>
</evidence>
<dbReference type="GO" id="GO:0000981">
    <property type="term" value="F:DNA-binding transcription factor activity, RNA polymerase II-specific"/>
    <property type="evidence" value="ECO:0007669"/>
    <property type="project" value="TreeGrafter"/>
</dbReference>
<evidence type="ECO:0000313" key="11">
    <source>
        <dbReference type="EMBL" id="CAF3929229.1"/>
    </source>
</evidence>
<dbReference type="Proteomes" id="UP000663887">
    <property type="component" value="Unassembled WGS sequence"/>
</dbReference>
<evidence type="ECO:0000256" key="2">
    <source>
        <dbReference type="ARBA" id="ARBA00023015"/>
    </source>
</evidence>
<feature type="compositionally biased region" description="Polar residues" evidence="7">
    <location>
        <begin position="184"/>
        <end position="199"/>
    </location>
</feature>
<dbReference type="PANTHER" id="PTHR46004:SF3">
    <property type="entry name" value="CYCLIC AMP RESPONSE ELEMENT-BINDING PROTEIN A"/>
    <property type="match status" value="1"/>
</dbReference>
<evidence type="ECO:0000313" key="9">
    <source>
        <dbReference type="EMBL" id="CAF2042931.1"/>
    </source>
</evidence>
<keyword evidence="6" id="KW-0175">Coiled coil</keyword>
<evidence type="ECO:0000259" key="8">
    <source>
        <dbReference type="PROSITE" id="PS50217"/>
    </source>
</evidence>
<comment type="subcellular location">
    <subcellularLocation>
        <location evidence="1">Nucleus</location>
    </subcellularLocation>
</comment>
<dbReference type="GO" id="GO:0035497">
    <property type="term" value="F:cAMP response element binding"/>
    <property type="evidence" value="ECO:0007669"/>
    <property type="project" value="TreeGrafter"/>
</dbReference>
<dbReference type="Pfam" id="PF00170">
    <property type="entry name" value="bZIP_1"/>
    <property type="match status" value="1"/>
</dbReference>
<dbReference type="PANTHER" id="PTHR46004">
    <property type="entry name" value="CYCLIC AMP RESPONSE ELEMENT-BINDING PROTEIN A"/>
    <property type="match status" value="1"/>
</dbReference>
<dbReference type="InterPro" id="IPR046347">
    <property type="entry name" value="bZIP_sf"/>
</dbReference>
<evidence type="ECO:0000256" key="7">
    <source>
        <dbReference type="SAM" id="MobiDB-lite"/>
    </source>
</evidence>
<keyword evidence="5" id="KW-0539">Nucleus</keyword>